<dbReference type="InterPro" id="IPR048395">
    <property type="entry name" value="Glyco_hydro_31_C"/>
</dbReference>
<evidence type="ECO:0000256" key="17">
    <source>
        <dbReference type="ARBA" id="ARBA00069381"/>
    </source>
</evidence>
<dbReference type="CDD" id="cd06602">
    <property type="entry name" value="GH31_MGAM_SI_GAA"/>
    <property type="match status" value="2"/>
</dbReference>
<dbReference type="SMART" id="SM00018">
    <property type="entry name" value="PD"/>
    <property type="match status" value="2"/>
</dbReference>
<dbReference type="CDD" id="cd00111">
    <property type="entry name" value="Trefoil"/>
    <property type="match status" value="2"/>
</dbReference>
<comment type="catalytic activity">
    <reaction evidence="14">
        <text>Hydrolysis of sucrose and maltose by an alpha-D-glucosidase-type action.</text>
        <dbReference type="EC" id="3.2.1.48"/>
    </reaction>
</comment>
<dbReference type="Gene3D" id="4.10.110.10">
    <property type="entry name" value="Spasmolytic Protein, domain 1"/>
    <property type="match status" value="2"/>
</dbReference>
<proteinExistence type="inferred from homology"/>
<evidence type="ECO:0000313" key="22">
    <source>
        <dbReference type="Ensembl" id="ENSMMMP00000011886.1"/>
    </source>
</evidence>
<evidence type="ECO:0000256" key="10">
    <source>
        <dbReference type="ARBA" id="ARBA00023157"/>
    </source>
</evidence>
<dbReference type="GO" id="GO:0012505">
    <property type="term" value="C:endomembrane system"/>
    <property type="evidence" value="ECO:0007669"/>
    <property type="project" value="UniProtKB-ARBA"/>
</dbReference>
<feature type="domain" description="P-type" evidence="21">
    <location>
        <begin position="900"/>
        <end position="950"/>
    </location>
</feature>
<dbReference type="Gene3D" id="2.60.40.1760">
    <property type="entry name" value="glycosyl hydrolase (family 31)"/>
    <property type="match status" value="2"/>
</dbReference>
<keyword evidence="11" id="KW-0325">Glycoprotein</keyword>
<evidence type="ECO:0000256" key="8">
    <source>
        <dbReference type="ARBA" id="ARBA00022989"/>
    </source>
</evidence>
<dbReference type="Pfam" id="PF21365">
    <property type="entry name" value="Glyco_hydro_31_3rd"/>
    <property type="match status" value="2"/>
</dbReference>
<keyword evidence="10" id="KW-1015">Disulfide bond</keyword>
<feature type="compositionally biased region" description="Low complexity" evidence="19">
    <location>
        <begin position="2734"/>
        <end position="2749"/>
    </location>
</feature>
<accession>A0A8C5ZBI9</accession>
<dbReference type="GeneTree" id="ENSGT00940000163091"/>
<gene>
    <name evidence="22" type="primary">MGAM2</name>
</gene>
<dbReference type="GO" id="GO:0030246">
    <property type="term" value="F:carbohydrate binding"/>
    <property type="evidence" value="ECO:0007669"/>
    <property type="project" value="InterPro"/>
</dbReference>
<evidence type="ECO:0000259" key="21">
    <source>
        <dbReference type="PROSITE" id="PS51448"/>
    </source>
</evidence>
<evidence type="ECO:0000256" key="7">
    <source>
        <dbReference type="ARBA" id="ARBA00022968"/>
    </source>
</evidence>
<feature type="region of interest" description="Disordered" evidence="19">
    <location>
        <begin position="2861"/>
        <end position="2938"/>
    </location>
</feature>
<evidence type="ECO:0000256" key="15">
    <source>
        <dbReference type="ARBA" id="ARBA00055909"/>
    </source>
</evidence>
<protein>
    <recommendedName>
        <fullName evidence="17">Sucrase-isomaltase, intestinal</fullName>
    </recommendedName>
</protein>
<evidence type="ECO:0000256" key="19">
    <source>
        <dbReference type="SAM" id="MobiDB-lite"/>
    </source>
</evidence>
<evidence type="ECO:0000256" key="13">
    <source>
        <dbReference type="ARBA" id="ARBA00036217"/>
    </source>
</evidence>
<sequence>MARKLSTLEVLLFIFFIIVLAVDILLLLLVLEKPSDSSFIPVCPAISQSERIDCAPGQAVTEDTCRWQYKCCWNSAAETNVPRCFFPRNWGYEVIRSQTNTSTGFTAQLRKLSSPSLFGDDVTNALLTAEFQTANRFRFKITDFNAIRYEVSSENINLLNDTADISSLSYHVEVTDNPFSIRIMRKNNKRVLLDTSIGPLQFAQQFLQLSFRLPSTNVYGLGEHVHQQYRHDMAWKTWPIFTRDAAPTAGMINLYGAHTFFLCLEDTSGSSFGVFLMNSNAMEVALQPAPAVTYRTIGGILDFYVFLGNTPEQVVQEYLELVGRPFLPSYWNLGFQLSRRDYGGINGLEEVVNRTREAGIPYDVQYSDIDYMDGKKDFTIDEKAYPDLSGFVKKLHDDGQKYIIIMNPGILKDPNYNTYKDGRLKRVWILENNDFAVGEGYPGPTVFPDFSNPVCTQWWTQQVTEFHSSLNFDGVWIEMDEVTSFLQDSGHSCESNSLNFPPFTPGILDHLLFARTLCMDTEFYWGLHYDVHSLYGHSMARATHSAMETVFSNNRSFILSRSTFAGSGKFAAHWLGDNAATWDDLRWSIPGILEFNLFGIPLVGANICGYKENVTEELCRRWMQLGAFYPLSRNHNGPGFRDQDPAAFGSESLLLNSSRHYLNIRYTLLPYLYTLFYRAHTQGQTVARPLLHEFYQDPATWEVHEQFLWGPGLLITPVLYEGADQVRAYIPDATWYDYETGDAIQWRKQFVDMLLPGDRIGLHLRGGYIFPIQQPNTTTETSRKNSLGLTVALDYKREAKGELYWDDGVTKDAVTNNMYILYDFSVTSNRLQAKIIHNGYVDPDNLMFTDIRILGMDKEPSNFIVSLNNVATSISSVVYSASTKVVTITDLKGLVLGQEFSIQWDLVVNDLEKFNCYPEDPTASEESCRQRGCLWEPTATPGVPTCYYDTIPNYAASNIQYLPTGITTDLTLLAVPASTRAAASPPSPAAATVSNRLSEKISLLRLSVTYHTESMLQIKIYDPTNKRYEVPVPLNTPRSPLVSPENCLYKVRVQNNPPGIQIRRKSSQTVIWDSQLPGFTFNDMFLSISTRLPSQYIYGLGETEHMTFRRNMNWTTWGIFARDEPPAYKKNSYGVHPYYMALEEDGNAHGVLLLNSNAMDMTLQPTPALTYRTVGGILDFYLVLGPTPELVTQQYTELIGRPAMTPYWALGFQLSRYGYQNDSEIASLHDAMVAAQIPYDVQHVDIDYMDRKLDFTLSPSFQNLGVLIEQMKKNGTRFILILDPAISGNETQYLTFTRGQEDNVFIKWPNTSDIVWGKVWPELPNVNVDESLDHETQVKMYRAHVAFPDFFRNSTAAWWKKEINELYANPREPAKSLKFDGLSIDMNEPSNFVDGSVGGCRSEVLNNPPYMPDLESRDKGLSSKTLCMESEQILPDGSRVRHYDVHSLYGWSQTRPTYEAVQEVTGQRGTVITRSTFPSSGRWGGHWLGDNTAEWDQLGKSITGMMEFSLFGISYTGADICGFSGDAEYEMCIRWMQLGAFYPFSRNHNTKGTRRQDPVAWNSTFENFSRKALQLRYTLLPYLYTLMHKAHTEGRTVIRPLFHEFTDDKTTWDIDRQFMLGPAILISPVLETCIRLISSSVPISCLSTGELVILKAPLDHINLHVRGGYILPWQEPAINTYYSRQCFMGLTVALDDDGKAEGQLFWDDGQSIDTYENGNYFLANFIAAQNTLKIQVIHNKYLSDSNSLKVGYIKIWGVNSTYVTQVGFIYDNWEFMTTNFKSDPYTKTLTIQLTDKSVSLEKLTEVFWIHGNPSFTTPPVTSAFPMSPEPSTSSTTAVGTEILTSSASASPTAGTSEPSAITTPSTSSTAVTISAAGPDTTPYSVATGASTSATVPVPTTTLTISSTNVTTATNASFTTSIATVTSVTVPVPTTPFTTGTTNVITATSAPFTTSIATDTSATVPVPTTPFTTGTTNVTTATNAPFTTSSSTDTSVTLPVPTTPFTIGTTNVTTATNAPFTTSSATDTSPTVPVPTTPFTTGTTNVTTATSAPFTTSIVTDTSATVPVPTTPFTTGTTNVTTATSAPFTTSIVTDTSATVPVPTTPFTTGTTNVTTATRAPFTTSSATFTNATVPVPTTPFTIGTNNVTTATNASFTTRIVTDTNATVPVPTTPFTTGTTNVTTATSAPFTTSIVTDTSATVPVPTTPFTTGTTNVTTATRAPFTTSSATFTNATVPVPTTPFTIGTNNVTTATNASFTTRIVTDTNATVPVPTTPFTTGTTNVTTATSAPFTTSIVTDTSATVPVPTTPFTTGTTNVTTATRAPFTTSSATFTNATVPVPTTPFTIGTNNVTTATNASFTTRIVTDTSATVPVPTTPFTTGTTNVTTATSAPFTTSIVTDTSATVPVPTTPFTTGTTNVTTATRAPFTTSSATFTNATVPVPTTPFTIGTNNVTTATNASFTTRIVTDTNATVPVPTTPFTTGTTNVTTATSAPFTTSIATDTSATVPVSTTPFTTGNTNVTTATSAPFTTSIATDTSPTVPVPTLFTIVTNVTTATNASFTTNIVTDTNVTVPVPTTSFTIGTINATSAPFTTSSATVTSVTVSVPTTTFTIGTTNVTTATNASFTTSIVTDTSATVSVQATFPISTVGATANTAAQDTARPPGATAASPSDVVPPAAVASPASTAAAETSTELLASSTSPLTSTSHVGRSTVVPPGTTPSPPGATPSPATPPTSNAGASASLLTTSSRANKDDTSPHHGLPVASTPLTHTGADSISNSFPLLTPSFSENSTDALNTTVVTGTTPVGRKVAGTGSESPVTHPFPSTVPGGFNSGKTLPEVSTLSTNTVASSHLLSVSTFSPEGTTATSLNPPDTAVPPSSDLGPGTSPVTTNLANSPATEGTTSGTTDTTFDVATATDTQPSSTQDSSSFAPTPAKVTTASSEITEFTAPGSAVTVTPVLSHTTLIPTHVPNQGTIDTSTTSTTAMTVVSLTTNATHLTTAGNTNAARGVAMVTMSANDTSVKTTDQGMSALPPIGDPGATRDDESLIEHTRKVTATHPQNSPTHALNTTSTGTGDT</sequence>
<dbReference type="Gene3D" id="2.60.40.1180">
    <property type="entry name" value="Golgi alpha-mannosidase II"/>
    <property type="match status" value="4"/>
</dbReference>
<evidence type="ECO:0000256" key="20">
    <source>
        <dbReference type="SAM" id="Phobius"/>
    </source>
</evidence>
<evidence type="ECO:0000256" key="18">
    <source>
        <dbReference type="PROSITE-ProRule" id="PRU00779"/>
    </source>
</evidence>
<keyword evidence="6" id="KW-0378">Hydrolase</keyword>
<dbReference type="SUPFAM" id="SSF57492">
    <property type="entry name" value="Trefoil"/>
    <property type="match status" value="2"/>
</dbReference>
<evidence type="ECO:0000256" key="3">
    <source>
        <dbReference type="ARBA" id="ARBA00022641"/>
    </source>
</evidence>
<evidence type="ECO:0000256" key="5">
    <source>
        <dbReference type="ARBA" id="ARBA00022737"/>
    </source>
</evidence>
<dbReference type="GO" id="GO:0004558">
    <property type="term" value="F:alpha-1,4-glucosidase activity"/>
    <property type="evidence" value="ECO:0007669"/>
    <property type="project" value="TreeGrafter"/>
</dbReference>
<keyword evidence="8 20" id="KW-1133">Transmembrane helix</keyword>
<reference evidence="22" key="2">
    <citation type="submission" date="2025-09" db="UniProtKB">
        <authorList>
            <consortium name="Ensembl"/>
        </authorList>
    </citation>
    <scope>IDENTIFICATION</scope>
</reference>
<feature type="compositionally biased region" description="Low complexity" evidence="19">
    <location>
        <begin position="1846"/>
        <end position="1876"/>
    </location>
</feature>
<dbReference type="PANTHER" id="PTHR22762">
    <property type="entry name" value="ALPHA-GLUCOSIDASE"/>
    <property type="match status" value="1"/>
</dbReference>
<keyword evidence="7" id="KW-0735">Signal-anchor</keyword>
<dbReference type="GO" id="GO:0005737">
    <property type="term" value="C:cytoplasm"/>
    <property type="evidence" value="ECO:0007669"/>
    <property type="project" value="UniProtKB-ARBA"/>
</dbReference>
<evidence type="ECO:0000256" key="1">
    <source>
        <dbReference type="ARBA" id="ARBA00004167"/>
    </source>
</evidence>
<dbReference type="SUPFAM" id="SSF74650">
    <property type="entry name" value="Galactose mutarotase-like"/>
    <property type="match status" value="2"/>
</dbReference>
<feature type="compositionally biased region" description="Pro residues" evidence="19">
    <location>
        <begin position="2718"/>
        <end position="2733"/>
    </location>
</feature>
<evidence type="ECO:0000256" key="14">
    <source>
        <dbReference type="ARBA" id="ARBA00052238"/>
    </source>
</evidence>
<comment type="subcellular location">
    <subcellularLocation>
        <location evidence="1">Membrane</location>
        <topology evidence="1">Single-pass membrane protein</topology>
    </subcellularLocation>
</comment>
<dbReference type="Pfam" id="PF00088">
    <property type="entry name" value="Trefoil"/>
    <property type="match status" value="2"/>
</dbReference>
<dbReference type="InterPro" id="IPR000322">
    <property type="entry name" value="Glyco_hydro_31_TIM"/>
</dbReference>
<dbReference type="GO" id="GO:0045177">
    <property type="term" value="C:apical part of cell"/>
    <property type="evidence" value="ECO:0007669"/>
    <property type="project" value="UniProtKB-ARBA"/>
</dbReference>
<dbReference type="GO" id="GO:0004574">
    <property type="term" value="F:oligo-1,6-glucosidase activity"/>
    <property type="evidence" value="ECO:0007669"/>
    <property type="project" value="UniProtKB-EC"/>
</dbReference>
<feature type="region of interest" description="Disordered" evidence="19">
    <location>
        <begin position="2019"/>
        <end position="2043"/>
    </location>
</feature>
<evidence type="ECO:0000256" key="4">
    <source>
        <dbReference type="ARBA" id="ARBA00022692"/>
    </source>
</evidence>
<dbReference type="CDD" id="cd14752">
    <property type="entry name" value="GH31_N"/>
    <property type="match status" value="2"/>
</dbReference>
<feature type="region of interest" description="Disordered" evidence="19">
    <location>
        <begin position="2812"/>
        <end position="2832"/>
    </location>
</feature>
<organism evidence="22 23">
    <name type="scientific">Marmota marmota marmota</name>
    <name type="common">Alpine marmot</name>
    <dbReference type="NCBI Taxonomy" id="9994"/>
    <lineage>
        <taxon>Eukaryota</taxon>
        <taxon>Metazoa</taxon>
        <taxon>Chordata</taxon>
        <taxon>Craniata</taxon>
        <taxon>Vertebrata</taxon>
        <taxon>Euteleostomi</taxon>
        <taxon>Mammalia</taxon>
        <taxon>Eutheria</taxon>
        <taxon>Euarchontoglires</taxon>
        <taxon>Glires</taxon>
        <taxon>Rodentia</taxon>
        <taxon>Sciuromorpha</taxon>
        <taxon>Sciuridae</taxon>
        <taxon>Xerinae</taxon>
        <taxon>Marmotini</taxon>
        <taxon>Marmota</taxon>
    </lineage>
</organism>
<keyword evidence="12" id="KW-0326">Glycosidase</keyword>
<dbReference type="PROSITE" id="PS51448">
    <property type="entry name" value="P_TREFOIL_2"/>
    <property type="match status" value="2"/>
</dbReference>
<dbReference type="Pfam" id="PF01055">
    <property type="entry name" value="Glyco_hydro_31_2nd"/>
    <property type="match status" value="2"/>
</dbReference>
<keyword evidence="9 20" id="KW-0472">Membrane</keyword>
<feature type="transmembrane region" description="Helical" evidence="20">
    <location>
        <begin position="12"/>
        <end position="31"/>
    </location>
</feature>
<dbReference type="GO" id="GO:0005886">
    <property type="term" value="C:plasma membrane"/>
    <property type="evidence" value="ECO:0007669"/>
    <property type="project" value="UniProtKB-ARBA"/>
</dbReference>
<dbReference type="FunFam" id="2.60.40.1760:FF:000001">
    <property type="entry name" value="Maltase-glucoamylase, intestinal"/>
    <property type="match status" value="2"/>
</dbReference>
<dbReference type="Ensembl" id="ENSMMMT00000013581.1">
    <property type="protein sequence ID" value="ENSMMMP00000011886.1"/>
    <property type="gene ID" value="ENSMMMG00000009935.1"/>
</dbReference>
<dbReference type="InterPro" id="IPR044913">
    <property type="entry name" value="P_trefoil_dom_sf"/>
</dbReference>
<dbReference type="GO" id="GO:0005975">
    <property type="term" value="P:carbohydrate metabolic process"/>
    <property type="evidence" value="ECO:0007669"/>
    <property type="project" value="InterPro"/>
</dbReference>
<evidence type="ECO:0000313" key="23">
    <source>
        <dbReference type="Proteomes" id="UP000694407"/>
    </source>
</evidence>
<feature type="region of interest" description="Disordered" evidence="19">
    <location>
        <begin position="1846"/>
        <end position="1878"/>
    </location>
</feature>
<feature type="compositionally biased region" description="Polar residues" evidence="19">
    <location>
        <begin position="2888"/>
        <end position="2898"/>
    </location>
</feature>
<keyword evidence="23" id="KW-1185">Reference proteome</keyword>
<dbReference type="FunFam" id="2.60.40.1180:FF:000005">
    <property type="entry name" value="Maltase-glucoamylase, intestinal"/>
    <property type="match status" value="2"/>
</dbReference>
<dbReference type="SUPFAM" id="SSF51011">
    <property type="entry name" value="Glycosyl hydrolase domain"/>
    <property type="match status" value="2"/>
</dbReference>
<feature type="region of interest" description="Disordered" evidence="19">
    <location>
        <begin position="2656"/>
        <end position="2773"/>
    </location>
</feature>
<comment type="function">
    <text evidence="15">Plays an important role in the final stage of carbohydrate digestion. Isomaltase activity is specific for both alpha-1,4- and alpha-1,6-oligosaccharides.</text>
</comment>
<dbReference type="InterPro" id="IPR011013">
    <property type="entry name" value="Gal_mutarotase_sf_dom"/>
</dbReference>
<keyword evidence="4 20" id="KW-0812">Transmembrane</keyword>
<dbReference type="PANTHER" id="PTHR22762:SF122">
    <property type="entry name" value="MALTASE-GLUCOAMYLASE 2-RELATED"/>
    <property type="match status" value="1"/>
</dbReference>
<dbReference type="InterPro" id="IPR013780">
    <property type="entry name" value="Glyco_hydro_b"/>
</dbReference>
<dbReference type="FunFam" id="3.20.20.80:FF:000016">
    <property type="entry name" value="Maltase-glucoamylase, intestinal"/>
    <property type="match status" value="2"/>
</dbReference>
<feature type="compositionally biased region" description="Low complexity" evidence="19">
    <location>
        <begin position="2899"/>
        <end position="2934"/>
    </location>
</feature>
<feature type="domain" description="P-type" evidence="21">
    <location>
        <begin position="41"/>
        <end position="88"/>
    </location>
</feature>
<dbReference type="InterPro" id="IPR017853">
    <property type="entry name" value="GH"/>
</dbReference>
<evidence type="ECO:0000256" key="2">
    <source>
        <dbReference type="ARBA" id="ARBA00007806"/>
    </source>
</evidence>
<feature type="compositionally biased region" description="Polar residues" evidence="19">
    <location>
        <begin position="2861"/>
        <end position="2872"/>
    </location>
</feature>
<dbReference type="FunFam" id="2.60.40.1180:FF:000001">
    <property type="entry name" value="Maltase-glucoamylase, intestinal"/>
    <property type="match status" value="1"/>
</dbReference>
<feature type="region of interest" description="Disordered" evidence="19">
    <location>
        <begin position="3024"/>
        <end position="3078"/>
    </location>
</feature>
<feature type="compositionally biased region" description="Polar residues" evidence="19">
    <location>
        <begin position="3058"/>
        <end position="3078"/>
    </location>
</feature>
<evidence type="ECO:0000256" key="6">
    <source>
        <dbReference type="ARBA" id="ARBA00022801"/>
    </source>
</evidence>
<keyword evidence="3" id="KW-0765">Sulfation</keyword>
<reference evidence="22" key="1">
    <citation type="submission" date="2025-08" db="UniProtKB">
        <authorList>
            <consortium name="Ensembl"/>
        </authorList>
    </citation>
    <scope>IDENTIFICATION</scope>
</reference>
<comment type="subunit">
    <text evidence="16">The resulting sucrase and isomaltase subunits stay associated with one another in a complex by non-covalent linkages.</text>
</comment>
<evidence type="ECO:0000256" key="11">
    <source>
        <dbReference type="ARBA" id="ARBA00023180"/>
    </source>
</evidence>
<comment type="caution">
    <text evidence="18">Lacks conserved residue(s) required for the propagation of feature annotation.</text>
</comment>
<keyword evidence="5" id="KW-0677">Repeat</keyword>
<comment type="similarity">
    <text evidence="2">Belongs to the glycosyl hydrolase 31 family.</text>
</comment>
<feature type="compositionally biased region" description="Low complexity" evidence="19">
    <location>
        <begin position="2019"/>
        <end position="2030"/>
    </location>
</feature>
<comment type="catalytic activity">
    <reaction evidence="13">
        <text>Hydrolysis of (1-&gt;6)-alpha-D-glucosidic linkages in some oligosaccharides produced from starch and glycogen by alpha-amylase, and in isomaltose.</text>
        <dbReference type="EC" id="3.2.1.10"/>
    </reaction>
</comment>
<dbReference type="GO" id="GO:0004575">
    <property type="term" value="F:sucrose alpha-glucosidase activity"/>
    <property type="evidence" value="ECO:0007669"/>
    <property type="project" value="UniProtKB-EC"/>
</dbReference>
<dbReference type="Gene3D" id="3.20.20.80">
    <property type="entry name" value="Glycosidases"/>
    <property type="match status" value="2"/>
</dbReference>
<feature type="compositionally biased region" description="Basic and acidic residues" evidence="19">
    <location>
        <begin position="3041"/>
        <end position="3053"/>
    </location>
</feature>
<dbReference type="SUPFAM" id="SSF51445">
    <property type="entry name" value="(Trans)glycosidases"/>
    <property type="match status" value="2"/>
</dbReference>
<dbReference type="InterPro" id="IPR000519">
    <property type="entry name" value="P_trefoil_dom"/>
</dbReference>
<feature type="compositionally biased region" description="Low complexity" evidence="19">
    <location>
        <begin position="2666"/>
        <end position="2707"/>
    </location>
</feature>
<dbReference type="Proteomes" id="UP000694407">
    <property type="component" value="Unplaced"/>
</dbReference>
<evidence type="ECO:0000256" key="16">
    <source>
        <dbReference type="ARBA" id="ARBA00066241"/>
    </source>
</evidence>
<name>A0A8C5ZBI9_MARMA</name>
<evidence type="ECO:0000256" key="9">
    <source>
        <dbReference type="ARBA" id="ARBA00023136"/>
    </source>
</evidence>
<evidence type="ECO:0000256" key="12">
    <source>
        <dbReference type="ARBA" id="ARBA00023295"/>
    </source>
</evidence>